<organism evidence="3 4">
    <name type="scientific">Methylovirgula ligni</name>
    <dbReference type="NCBI Taxonomy" id="569860"/>
    <lineage>
        <taxon>Bacteria</taxon>
        <taxon>Pseudomonadati</taxon>
        <taxon>Pseudomonadota</taxon>
        <taxon>Alphaproteobacteria</taxon>
        <taxon>Hyphomicrobiales</taxon>
        <taxon>Beijerinckiaceae</taxon>
        <taxon>Methylovirgula</taxon>
    </lineage>
</organism>
<accession>A0A3D9Z056</accession>
<evidence type="ECO:0000313" key="3">
    <source>
        <dbReference type="EMBL" id="REF87390.1"/>
    </source>
</evidence>
<keyword evidence="2" id="KW-0812">Transmembrane</keyword>
<dbReference type="Pfam" id="PF06835">
    <property type="entry name" value="LptC"/>
    <property type="match status" value="1"/>
</dbReference>
<proteinExistence type="predicted"/>
<evidence type="ECO:0000313" key="4">
    <source>
        <dbReference type="Proteomes" id="UP000256900"/>
    </source>
</evidence>
<dbReference type="EMBL" id="QUMO01000002">
    <property type="protein sequence ID" value="REF87390.1"/>
    <property type="molecule type" value="Genomic_DNA"/>
</dbReference>
<gene>
    <name evidence="3" type="ORF">DES32_1011</name>
</gene>
<dbReference type="Proteomes" id="UP000256900">
    <property type="component" value="Unassembled WGS sequence"/>
</dbReference>
<feature type="transmembrane region" description="Helical" evidence="2">
    <location>
        <begin position="42"/>
        <end position="63"/>
    </location>
</feature>
<dbReference type="OrthoDB" id="7873824at2"/>
<sequence>MTDLTRAPAKAASRLELPVGASRHAVHHARWHSLFVRSLRSFIIIGCTLIVVIVGFIIIFNPFRQITKNLSSSAVGLQGTTVTLSSPKMHGIRQDGQPFELTGGVGTQDILNPGVVKLAGVNAKIGMDDRTTTRITSISGVYDSNRDYVWLNDNVRIKNDDAGYDLFTQHAEMDFNSGTMVADAPVKLLLSGGSVVHADRMSVTDNGHKISFQGHINSVIDPGDANTGRAPPEPEPGP</sequence>
<dbReference type="Gene3D" id="2.60.450.10">
    <property type="entry name" value="Lipopolysaccharide (LPS) transport protein A like domain"/>
    <property type="match status" value="1"/>
</dbReference>
<keyword evidence="2" id="KW-1133">Transmembrane helix</keyword>
<protein>
    <submittedName>
        <fullName evidence="3">Lipopolysaccharide export system protein LptC</fullName>
    </submittedName>
</protein>
<evidence type="ECO:0000256" key="1">
    <source>
        <dbReference type="SAM" id="MobiDB-lite"/>
    </source>
</evidence>
<keyword evidence="2" id="KW-0472">Membrane</keyword>
<name>A0A3D9Z056_9HYPH</name>
<comment type="caution">
    <text evidence="3">The sequence shown here is derived from an EMBL/GenBank/DDBJ whole genome shotgun (WGS) entry which is preliminary data.</text>
</comment>
<reference evidence="3 4" key="1">
    <citation type="submission" date="2018-08" db="EMBL/GenBank/DDBJ databases">
        <title>Genomic Encyclopedia of Type Strains, Phase IV (KMG-IV): sequencing the most valuable type-strain genomes for metagenomic binning, comparative biology and taxonomic classification.</title>
        <authorList>
            <person name="Goeker M."/>
        </authorList>
    </citation>
    <scope>NUCLEOTIDE SEQUENCE [LARGE SCALE GENOMIC DNA]</scope>
    <source>
        <strain evidence="3 4">BW863</strain>
    </source>
</reference>
<dbReference type="AlphaFoldDB" id="A0A3D9Z056"/>
<evidence type="ECO:0000256" key="2">
    <source>
        <dbReference type="SAM" id="Phobius"/>
    </source>
</evidence>
<dbReference type="InterPro" id="IPR010664">
    <property type="entry name" value="LipoPS_assembly_LptC-rel"/>
</dbReference>
<keyword evidence="4" id="KW-1185">Reference proteome</keyword>
<dbReference type="RefSeq" id="WP_115835600.1">
    <property type="nucleotide sequence ID" value="NZ_CP025086.1"/>
</dbReference>
<feature type="region of interest" description="Disordered" evidence="1">
    <location>
        <begin position="218"/>
        <end position="238"/>
    </location>
</feature>